<feature type="region of interest" description="Disordered" evidence="1">
    <location>
        <begin position="164"/>
        <end position="294"/>
    </location>
</feature>
<dbReference type="Proteomes" id="UP000239560">
    <property type="component" value="Unassembled WGS sequence"/>
</dbReference>
<evidence type="ECO:0000256" key="1">
    <source>
        <dbReference type="SAM" id="MobiDB-lite"/>
    </source>
</evidence>
<dbReference type="AlphaFoldDB" id="A0A2T0ADY1"/>
<evidence type="ECO:0000313" key="2">
    <source>
        <dbReference type="EMBL" id="PRQ76203.1"/>
    </source>
</evidence>
<proteinExistence type="predicted"/>
<feature type="region of interest" description="Disordered" evidence="1">
    <location>
        <begin position="109"/>
        <end position="130"/>
    </location>
</feature>
<accession>A0A2T0ADY1</accession>
<organism evidence="2 3">
    <name type="scientific">Rhodotorula toruloides</name>
    <name type="common">Yeast</name>
    <name type="synonym">Rhodosporidium toruloides</name>
    <dbReference type="NCBI Taxonomy" id="5286"/>
    <lineage>
        <taxon>Eukaryota</taxon>
        <taxon>Fungi</taxon>
        <taxon>Dikarya</taxon>
        <taxon>Basidiomycota</taxon>
        <taxon>Pucciniomycotina</taxon>
        <taxon>Microbotryomycetes</taxon>
        <taxon>Sporidiobolales</taxon>
        <taxon>Sporidiobolaceae</taxon>
        <taxon>Rhodotorula</taxon>
    </lineage>
</organism>
<protein>
    <submittedName>
        <fullName evidence="2">Uncharacterized protein</fullName>
    </submittedName>
</protein>
<name>A0A2T0ADY1_RHOTO</name>
<dbReference type="EMBL" id="LCTV02000003">
    <property type="protein sequence ID" value="PRQ76203.1"/>
    <property type="molecule type" value="Genomic_DNA"/>
</dbReference>
<sequence>MGGRAYGVGNGGREQERIAWLFSVYSYTRWSLVSRERRFAHLLAVSGPLARVARFGLLLLELFVRSSKPHESACEVGLFGIPHPPAALSLLLRSFTRLTHPPLSCYSHSTAPTSRYTREDPPSRAAPTPSHTLPILLTLQLGLGFDLPRTRPRPLRLIPRSLATRNGDVHGPEEGEGVLSEGASPPLCDEGARRGADEVGFGEQHFGTEQSGQDAPSSPSTPDSPPPSRRPPLTHAPSSTHTARSTHHRPGTPRSHHPPSGVTVADRPIGNPRPERSGRRRRRRRTQSPVGLPL</sequence>
<evidence type="ECO:0000313" key="3">
    <source>
        <dbReference type="Proteomes" id="UP000239560"/>
    </source>
</evidence>
<reference evidence="2 3" key="1">
    <citation type="journal article" date="2018" name="Elife">
        <title>Functional genomics of lipid metabolism in the oleaginous yeast Rhodosporidium toruloides.</title>
        <authorList>
            <person name="Coradetti S.T."/>
            <person name="Pinel D."/>
            <person name="Geiselman G."/>
            <person name="Ito M."/>
            <person name="Mondo S."/>
            <person name="Reilly M.C."/>
            <person name="Cheng Y.F."/>
            <person name="Bauer S."/>
            <person name="Grigoriev I."/>
            <person name="Gladden J.M."/>
            <person name="Simmons B.A."/>
            <person name="Brem R."/>
            <person name="Arkin A.P."/>
            <person name="Skerker J.M."/>
        </authorList>
    </citation>
    <scope>NUCLEOTIDE SEQUENCE [LARGE SCALE GENOMIC DNA]</scope>
    <source>
        <strain evidence="2 3">NBRC 0880</strain>
    </source>
</reference>
<gene>
    <name evidence="2" type="ORF">AAT19DRAFT_13225</name>
</gene>
<feature type="compositionally biased region" description="Basic residues" evidence="1">
    <location>
        <begin position="244"/>
        <end position="257"/>
    </location>
</feature>
<comment type="caution">
    <text evidence="2">The sequence shown here is derived from an EMBL/GenBank/DDBJ whole genome shotgun (WGS) entry which is preliminary data.</text>
</comment>